<dbReference type="InterPro" id="IPR011049">
    <property type="entry name" value="Serralysin-like_metalloprot_C"/>
</dbReference>
<evidence type="ECO:0000313" key="2">
    <source>
        <dbReference type="EMBL" id="NYZ19315.1"/>
    </source>
</evidence>
<name>A0ABX2T663_9PROT</name>
<evidence type="ECO:0000313" key="3">
    <source>
        <dbReference type="Proteomes" id="UP000584642"/>
    </source>
</evidence>
<feature type="domain" description="DUF5648" evidence="1">
    <location>
        <begin position="412"/>
        <end position="543"/>
    </location>
</feature>
<protein>
    <recommendedName>
        <fullName evidence="1">DUF5648 domain-containing protein</fullName>
    </recommendedName>
</protein>
<keyword evidence="3" id="KW-1185">Reference proteome</keyword>
<reference evidence="2 3" key="1">
    <citation type="submission" date="2020-05" db="EMBL/GenBank/DDBJ databases">
        <title>Azospirillum oleiclasticum sp. nov, a nitrogen-fixing and heavy crude oil-emulsifying bacterium isolated from the crude oil of Yumen Oilfield.</title>
        <authorList>
            <person name="Wu D."/>
            <person name="Cai M."/>
            <person name="Zhang X."/>
        </authorList>
    </citation>
    <scope>NUCLEOTIDE SEQUENCE [LARGE SCALE GENOMIC DNA]</scope>
    <source>
        <strain evidence="2 3">ROY-1-1-2</strain>
    </source>
</reference>
<dbReference type="Gene3D" id="2.150.10.10">
    <property type="entry name" value="Serralysin-like metalloprotease, C-terminal"/>
    <property type="match status" value="1"/>
</dbReference>
<dbReference type="EMBL" id="JABFDB010000002">
    <property type="protein sequence ID" value="NYZ19315.1"/>
    <property type="molecule type" value="Genomic_DNA"/>
</dbReference>
<dbReference type="Proteomes" id="UP000584642">
    <property type="component" value="Unassembled WGS sequence"/>
</dbReference>
<dbReference type="RefSeq" id="WP_180281070.1">
    <property type="nucleotide sequence ID" value="NZ_JABFDB010000002.1"/>
</dbReference>
<dbReference type="Pfam" id="PF18885">
    <property type="entry name" value="DUF5648"/>
    <property type="match status" value="1"/>
</dbReference>
<accession>A0ABX2T663</accession>
<dbReference type="SUPFAM" id="SSF51120">
    <property type="entry name" value="beta-Roll"/>
    <property type="match status" value="1"/>
</dbReference>
<organism evidence="2 3">
    <name type="scientific">Azospirillum oleiclasticum</name>
    <dbReference type="NCBI Taxonomy" id="2735135"/>
    <lineage>
        <taxon>Bacteria</taxon>
        <taxon>Pseudomonadati</taxon>
        <taxon>Pseudomonadota</taxon>
        <taxon>Alphaproteobacteria</taxon>
        <taxon>Rhodospirillales</taxon>
        <taxon>Azospirillaceae</taxon>
        <taxon>Azospirillum</taxon>
    </lineage>
</organism>
<gene>
    <name evidence="2" type="ORF">HND93_06290</name>
</gene>
<proteinExistence type="predicted"/>
<evidence type="ECO:0000259" key="1">
    <source>
        <dbReference type="Pfam" id="PF18885"/>
    </source>
</evidence>
<dbReference type="InterPro" id="IPR043708">
    <property type="entry name" value="DUF5648"/>
</dbReference>
<comment type="caution">
    <text evidence="2">The sequence shown here is derived from an EMBL/GenBank/DDBJ whole genome shotgun (WGS) entry which is preliminary data.</text>
</comment>
<sequence length="660" mass="68553">MSTAYTQLHRDVLINADLWDSAPRIVAADWGFEGIMGIPGLTSADDLALAIQAGAGVNLDYAALDPDPPLRNLTSGGSPAGIVAGGFGAPTLFADALPIEFSWPLLPSTVLPTDFRIILNSGEEVTPQVAALNPNFDHNERHVVVLFGEFGNRLLPGQPGAVYPVSVRIADDGTPLMAVGPDGPVSLVGMTAQSRNPFVTGPAIVGARLTRMSAVGDFAPEALGSAGANDGMTLYGADAQYRLRLFTNGGFSPDGVSGILPSEFARYFRLKATDAAGATVTIDRTGVTYDLGVGTLQVVGLAELGQPLTAIANESAYYVEDHDNYVDIVLKGDAAAVARLFQVEIPTSATAGYNDLYTPGGPGRTPTAGVTYTAPAAAQSFPVSVSLDSLGTVNYAVQSLAAYDQDAGLPVVFRLYNPGTQDHFYTTSSAEAVEAVAGGYQEEGVPFSAESGTPGLVDVLRLYNPVTGDHLYTTSTAERDALVASGSGYRYEGVGFQAYGTPQEGAAAVHRYYSDEAVDHFYTTSLAEGSASGYRYEGVAWYAADFLAADTAITVLTGRDGPDVFRYDAPVEGGDTIIGFQLGEDRIEVSGAGFGGLAPGALAADRFALDTPVDGDDRFVFDTATGVLSYHLHGADAGASMALATLTGVRTLVAGAIVVV</sequence>